<evidence type="ECO:0000256" key="13">
    <source>
        <dbReference type="ARBA" id="ARBA00023288"/>
    </source>
</evidence>
<dbReference type="AlphaFoldDB" id="A0A9P6NU10"/>
<accession>A0A9P6NU10</accession>
<name>A0A9P6NU10_9BASI</name>
<keyword evidence="6" id="KW-0349">Heme</keyword>
<dbReference type="Proteomes" id="UP000886653">
    <property type="component" value="Unassembled WGS sequence"/>
</dbReference>
<keyword evidence="13" id="KW-0449">Lipoprotein</keyword>
<keyword evidence="10" id="KW-0472">Membrane</keyword>
<evidence type="ECO:0000256" key="14">
    <source>
        <dbReference type="SAM" id="MobiDB-lite"/>
    </source>
</evidence>
<feature type="compositionally biased region" description="Basic and acidic residues" evidence="14">
    <location>
        <begin position="117"/>
        <end position="132"/>
    </location>
</feature>
<comment type="caution">
    <text evidence="17">The sequence shown here is derived from an EMBL/GenBank/DDBJ whole genome shotgun (WGS) entry which is preliminary data.</text>
</comment>
<comment type="similarity">
    <text evidence="3">Belongs to the RBT5 family.</text>
</comment>
<feature type="compositionally biased region" description="Pro residues" evidence="14">
    <location>
        <begin position="104"/>
        <end position="116"/>
    </location>
</feature>
<evidence type="ECO:0000256" key="15">
    <source>
        <dbReference type="SAM" id="SignalP"/>
    </source>
</evidence>
<dbReference type="GO" id="GO:0005886">
    <property type="term" value="C:plasma membrane"/>
    <property type="evidence" value="ECO:0007669"/>
    <property type="project" value="UniProtKB-SubCell"/>
</dbReference>
<organism evidence="17 18">
    <name type="scientific">Cronartium quercuum f. sp. fusiforme G11</name>
    <dbReference type="NCBI Taxonomy" id="708437"/>
    <lineage>
        <taxon>Eukaryota</taxon>
        <taxon>Fungi</taxon>
        <taxon>Dikarya</taxon>
        <taxon>Basidiomycota</taxon>
        <taxon>Pucciniomycotina</taxon>
        <taxon>Pucciniomycetes</taxon>
        <taxon>Pucciniales</taxon>
        <taxon>Coleosporiaceae</taxon>
        <taxon>Cronartium</taxon>
    </lineage>
</organism>
<evidence type="ECO:0000256" key="12">
    <source>
        <dbReference type="ARBA" id="ARBA00023180"/>
    </source>
</evidence>
<dbReference type="SMART" id="SM00747">
    <property type="entry name" value="CFEM"/>
    <property type="match status" value="1"/>
</dbReference>
<evidence type="ECO:0000313" key="18">
    <source>
        <dbReference type="Proteomes" id="UP000886653"/>
    </source>
</evidence>
<evidence type="ECO:0000256" key="8">
    <source>
        <dbReference type="ARBA" id="ARBA00022729"/>
    </source>
</evidence>
<proteinExistence type="inferred from homology"/>
<keyword evidence="11" id="KW-1015">Disulfide bond</keyword>
<dbReference type="PROSITE" id="PS52012">
    <property type="entry name" value="CFEM"/>
    <property type="match status" value="1"/>
</dbReference>
<protein>
    <recommendedName>
        <fullName evidence="16">CFEM domain-containing protein</fullName>
    </recommendedName>
</protein>
<keyword evidence="7" id="KW-0479">Metal-binding</keyword>
<evidence type="ECO:0000256" key="9">
    <source>
        <dbReference type="ARBA" id="ARBA00023004"/>
    </source>
</evidence>
<feature type="signal peptide" evidence="15">
    <location>
        <begin position="1"/>
        <end position="20"/>
    </location>
</feature>
<evidence type="ECO:0000256" key="6">
    <source>
        <dbReference type="ARBA" id="ARBA00022617"/>
    </source>
</evidence>
<dbReference type="GO" id="GO:0005576">
    <property type="term" value="C:extracellular region"/>
    <property type="evidence" value="ECO:0007669"/>
    <property type="project" value="UniProtKB-SubCell"/>
</dbReference>
<feature type="chain" id="PRO_5040202068" description="CFEM domain-containing protein" evidence="15">
    <location>
        <begin position="21"/>
        <end position="246"/>
    </location>
</feature>
<dbReference type="InterPro" id="IPR008427">
    <property type="entry name" value="Extracellular_membr_CFEM_dom"/>
</dbReference>
<evidence type="ECO:0000259" key="16">
    <source>
        <dbReference type="PROSITE" id="PS52012"/>
    </source>
</evidence>
<feature type="domain" description="CFEM" evidence="16">
    <location>
        <begin position="6"/>
        <end position="122"/>
    </location>
</feature>
<evidence type="ECO:0000313" key="17">
    <source>
        <dbReference type="EMBL" id="KAG0151617.1"/>
    </source>
</evidence>
<sequence>MLSFAVLFSVLLAYPALSSAELSQRQADISGLPACGQHCLISAVTNNDIRGSCSLTDTACLCKDQRLQDSVTSCVISTCSSPEQLQMLNFASTNCPEVSIAAPKPQPESQPTPQPEGKPKAEPKQVKPKNTEEPASNSTAHRHHQHTHVNATAKPAATLDTHTNGTWAQVANTSSYNMSQTTYTNTSLVPVDSANTTSINTALATPDAITATTSAAYDPDVSSASSFAGPGSWLIAAMLIPFVLLF</sequence>
<dbReference type="InterPro" id="IPR051735">
    <property type="entry name" value="CFEM_domain"/>
</dbReference>
<evidence type="ECO:0000256" key="7">
    <source>
        <dbReference type="ARBA" id="ARBA00022723"/>
    </source>
</evidence>
<evidence type="ECO:0000256" key="10">
    <source>
        <dbReference type="ARBA" id="ARBA00023136"/>
    </source>
</evidence>
<feature type="region of interest" description="Disordered" evidence="14">
    <location>
        <begin position="99"/>
        <end position="150"/>
    </location>
</feature>
<dbReference type="PANTHER" id="PTHR37928">
    <property type="entry name" value="CFEM DOMAIN PROTEIN (AFU_ORTHOLOGUE AFUA_6G14090)"/>
    <property type="match status" value="1"/>
</dbReference>
<keyword evidence="4" id="KW-1003">Cell membrane</keyword>
<evidence type="ECO:0000256" key="5">
    <source>
        <dbReference type="ARBA" id="ARBA00022525"/>
    </source>
</evidence>
<keyword evidence="5" id="KW-0964">Secreted</keyword>
<keyword evidence="8 15" id="KW-0732">Signal</keyword>
<evidence type="ECO:0000256" key="2">
    <source>
        <dbReference type="ARBA" id="ARBA00004613"/>
    </source>
</evidence>
<dbReference type="PANTHER" id="PTHR37928:SF2">
    <property type="entry name" value="GPI ANCHORED CFEM DOMAIN PROTEIN (AFU_ORTHOLOGUE AFUA_6G10580)"/>
    <property type="match status" value="1"/>
</dbReference>
<reference evidence="17" key="1">
    <citation type="submission" date="2013-11" db="EMBL/GenBank/DDBJ databases">
        <title>Genome sequence of the fusiform rust pathogen reveals effectors for host alternation and coevolution with pine.</title>
        <authorList>
            <consortium name="DOE Joint Genome Institute"/>
            <person name="Smith K."/>
            <person name="Pendleton A."/>
            <person name="Kubisiak T."/>
            <person name="Anderson C."/>
            <person name="Salamov A."/>
            <person name="Aerts A."/>
            <person name="Riley R."/>
            <person name="Clum A."/>
            <person name="Lindquist E."/>
            <person name="Ence D."/>
            <person name="Campbell M."/>
            <person name="Kronenberg Z."/>
            <person name="Feau N."/>
            <person name="Dhillon B."/>
            <person name="Hamelin R."/>
            <person name="Burleigh J."/>
            <person name="Smith J."/>
            <person name="Yandell M."/>
            <person name="Nelson C."/>
            <person name="Grigoriev I."/>
            <person name="Davis J."/>
        </authorList>
    </citation>
    <scope>NUCLEOTIDE SEQUENCE</scope>
    <source>
        <strain evidence="17">G11</strain>
    </source>
</reference>
<evidence type="ECO:0000256" key="11">
    <source>
        <dbReference type="ARBA" id="ARBA00023157"/>
    </source>
</evidence>
<evidence type="ECO:0000256" key="4">
    <source>
        <dbReference type="ARBA" id="ARBA00022475"/>
    </source>
</evidence>
<evidence type="ECO:0000256" key="3">
    <source>
        <dbReference type="ARBA" id="ARBA00010031"/>
    </source>
</evidence>
<dbReference type="EMBL" id="MU167212">
    <property type="protein sequence ID" value="KAG0151617.1"/>
    <property type="molecule type" value="Genomic_DNA"/>
</dbReference>
<keyword evidence="18" id="KW-1185">Reference proteome</keyword>
<keyword evidence="12" id="KW-0325">Glycoprotein</keyword>
<comment type="subcellular location">
    <subcellularLocation>
        <location evidence="1">Cell membrane</location>
        <topology evidence="1">Lipid-anchor</topology>
        <topology evidence="1">GPI-anchor</topology>
    </subcellularLocation>
    <subcellularLocation>
        <location evidence="2">Secreted</location>
    </subcellularLocation>
</comment>
<evidence type="ECO:0000256" key="1">
    <source>
        <dbReference type="ARBA" id="ARBA00004609"/>
    </source>
</evidence>
<keyword evidence="9" id="KW-0408">Iron</keyword>
<dbReference type="GO" id="GO:0046872">
    <property type="term" value="F:metal ion binding"/>
    <property type="evidence" value="ECO:0007669"/>
    <property type="project" value="UniProtKB-KW"/>
</dbReference>
<dbReference type="Pfam" id="PF05730">
    <property type="entry name" value="CFEM"/>
    <property type="match status" value="1"/>
</dbReference>
<gene>
    <name evidence="17" type="ORF">CROQUDRAFT_712797</name>
</gene>